<feature type="transmembrane region" description="Helical" evidence="1">
    <location>
        <begin position="7"/>
        <end position="25"/>
    </location>
</feature>
<keyword evidence="1" id="KW-0812">Transmembrane</keyword>
<dbReference type="RefSeq" id="WP_188598715.1">
    <property type="nucleotide sequence ID" value="NZ_BMJW01000002.1"/>
</dbReference>
<comment type="caution">
    <text evidence="2">The sequence shown here is derived from an EMBL/GenBank/DDBJ whole genome shotgun (WGS) entry which is preliminary data.</text>
</comment>
<organism evidence="2 3">
    <name type="scientific">Polaribacter pacificus</name>
    <dbReference type="NCBI Taxonomy" id="1775173"/>
    <lineage>
        <taxon>Bacteria</taxon>
        <taxon>Pseudomonadati</taxon>
        <taxon>Bacteroidota</taxon>
        <taxon>Flavobacteriia</taxon>
        <taxon>Flavobacteriales</taxon>
        <taxon>Flavobacteriaceae</taxon>
    </lineage>
</organism>
<evidence type="ECO:0000313" key="3">
    <source>
        <dbReference type="Proteomes" id="UP000633278"/>
    </source>
</evidence>
<reference evidence="2" key="2">
    <citation type="submission" date="2020-09" db="EMBL/GenBank/DDBJ databases">
        <authorList>
            <person name="Sun Q."/>
            <person name="Zhou Y."/>
        </authorList>
    </citation>
    <scope>NUCLEOTIDE SEQUENCE</scope>
    <source>
        <strain evidence="2">CGMCC 1.15763</strain>
    </source>
</reference>
<dbReference type="EMBL" id="BMJW01000002">
    <property type="protein sequence ID" value="GGG98018.1"/>
    <property type="molecule type" value="Genomic_DNA"/>
</dbReference>
<name>A0A917HYT0_9FLAO</name>
<dbReference type="AlphaFoldDB" id="A0A917HYT0"/>
<keyword evidence="1" id="KW-0472">Membrane</keyword>
<evidence type="ECO:0000313" key="2">
    <source>
        <dbReference type="EMBL" id="GGG98018.1"/>
    </source>
</evidence>
<protein>
    <recommendedName>
        <fullName evidence="4">DUF4258 domain-containing protein</fullName>
    </recommendedName>
</protein>
<dbReference type="Proteomes" id="UP000633278">
    <property type="component" value="Unassembled WGS sequence"/>
</dbReference>
<evidence type="ECO:0000256" key="1">
    <source>
        <dbReference type="SAM" id="Phobius"/>
    </source>
</evidence>
<keyword evidence="3" id="KW-1185">Reference proteome</keyword>
<keyword evidence="1" id="KW-1133">Transmembrane helix</keyword>
<reference evidence="2" key="1">
    <citation type="journal article" date="2014" name="Int. J. Syst. Evol. Microbiol.">
        <title>Complete genome sequence of Corynebacterium casei LMG S-19264T (=DSM 44701T), isolated from a smear-ripened cheese.</title>
        <authorList>
            <consortium name="US DOE Joint Genome Institute (JGI-PGF)"/>
            <person name="Walter F."/>
            <person name="Albersmeier A."/>
            <person name="Kalinowski J."/>
            <person name="Ruckert C."/>
        </authorList>
    </citation>
    <scope>NUCLEOTIDE SEQUENCE</scope>
    <source>
        <strain evidence="2">CGMCC 1.15763</strain>
    </source>
</reference>
<evidence type="ECO:0008006" key="4">
    <source>
        <dbReference type="Google" id="ProtNLM"/>
    </source>
</evidence>
<proteinExistence type="predicted"/>
<sequence length="123" mass="14365">MVWFKRVWYYLIGFTLGSIVVYFIWTGKEVSFDYGPDARTLKTIRIREKIYSDDANQTLKLNRLDTTAINYILQNGDVNFSKSDQRAKPCATYYIEGEFQDKLIDLIIVRCDSTSTIEKVLVK</sequence>
<gene>
    <name evidence="2" type="ORF">GCM10011416_15120</name>
</gene>
<accession>A0A917HYT0</accession>